<dbReference type="InterPro" id="IPR016181">
    <property type="entry name" value="Acyl_CoA_acyltransferase"/>
</dbReference>
<dbReference type="RefSeq" id="XP_004340512.1">
    <property type="nucleotide sequence ID" value="XM_004340464.1"/>
</dbReference>
<dbReference type="SUPFAM" id="SSF55729">
    <property type="entry name" value="Acyl-CoA N-acyltransferases (Nat)"/>
    <property type="match status" value="1"/>
</dbReference>
<dbReference type="AlphaFoldDB" id="L8GZP9"/>
<dbReference type="Gene3D" id="3.40.630.30">
    <property type="match status" value="1"/>
</dbReference>
<proteinExistence type="predicted"/>
<gene>
    <name evidence="3" type="ORF">ACA1_044750</name>
</gene>
<dbReference type="InterPro" id="IPR050769">
    <property type="entry name" value="NAT_camello-type"/>
</dbReference>
<protein>
    <submittedName>
        <fullName evidence="3">Nacetyltransferase, putative</fullName>
    </submittedName>
</protein>
<dbReference type="PANTHER" id="PTHR13947">
    <property type="entry name" value="GNAT FAMILY N-ACETYLTRANSFERASE"/>
    <property type="match status" value="1"/>
</dbReference>
<evidence type="ECO:0000313" key="4">
    <source>
        <dbReference type="Proteomes" id="UP000011083"/>
    </source>
</evidence>
<dbReference type="OMA" id="MAPNENT"/>
<organism evidence="3 4">
    <name type="scientific">Acanthamoeba castellanii (strain ATCC 30010 / Neff)</name>
    <dbReference type="NCBI Taxonomy" id="1257118"/>
    <lineage>
        <taxon>Eukaryota</taxon>
        <taxon>Amoebozoa</taxon>
        <taxon>Discosea</taxon>
        <taxon>Longamoebia</taxon>
        <taxon>Centramoebida</taxon>
        <taxon>Acanthamoebidae</taxon>
        <taxon>Acanthamoeba</taxon>
    </lineage>
</organism>
<keyword evidence="4" id="KW-1185">Reference proteome</keyword>
<dbReference type="Proteomes" id="UP000011083">
    <property type="component" value="Unassembled WGS sequence"/>
</dbReference>
<dbReference type="EMBL" id="KB007952">
    <property type="protein sequence ID" value="ELR18475.1"/>
    <property type="molecule type" value="Genomic_DNA"/>
</dbReference>
<accession>L8GZP9</accession>
<dbReference type="OrthoDB" id="41532at2759"/>
<dbReference type="STRING" id="1257118.L8GZP9"/>
<dbReference type="InterPro" id="IPR000182">
    <property type="entry name" value="GNAT_dom"/>
</dbReference>
<dbReference type="KEGG" id="acan:ACA1_044750"/>
<dbReference type="PROSITE" id="PS51186">
    <property type="entry name" value="GNAT"/>
    <property type="match status" value="1"/>
</dbReference>
<evidence type="ECO:0000313" key="3">
    <source>
        <dbReference type="EMBL" id="ELR18475.1"/>
    </source>
</evidence>
<dbReference type="VEuPathDB" id="AmoebaDB:ACA1_044750"/>
<dbReference type="GO" id="GO:0008080">
    <property type="term" value="F:N-acetyltransferase activity"/>
    <property type="evidence" value="ECO:0007669"/>
    <property type="project" value="InterPro"/>
</dbReference>
<evidence type="ECO:0000256" key="1">
    <source>
        <dbReference type="ARBA" id="ARBA00022679"/>
    </source>
</evidence>
<name>L8GZP9_ACACF</name>
<dbReference type="Pfam" id="PF00583">
    <property type="entry name" value="Acetyltransf_1"/>
    <property type="match status" value="1"/>
</dbReference>
<dbReference type="GeneID" id="14919246"/>
<reference evidence="3 4" key="1">
    <citation type="journal article" date="2013" name="Genome Biol.">
        <title>Genome of Acanthamoeba castellanii highlights extensive lateral gene transfer and early evolution of tyrosine kinase signaling.</title>
        <authorList>
            <person name="Clarke M."/>
            <person name="Lohan A.J."/>
            <person name="Liu B."/>
            <person name="Lagkouvardos I."/>
            <person name="Roy S."/>
            <person name="Zafar N."/>
            <person name="Bertelli C."/>
            <person name="Schilde C."/>
            <person name="Kianianmomeni A."/>
            <person name="Burglin T.R."/>
            <person name="Frech C."/>
            <person name="Turcotte B."/>
            <person name="Kopec K.O."/>
            <person name="Synnott J.M."/>
            <person name="Choo C."/>
            <person name="Paponov I."/>
            <person name="Finkler A."/>
            <person name="Soon Heng Tan C."/>
            <person name="Hutchins A.P."/>
            <person name="Weinmeier T."/>
            <person name="Rattei T."/>
            <person name="Chu J.S."/>
            <person name="Gimenez G."/>
            <person name="Irimia M."/>
            <person name="Rigden D.J."/>
            <person name="Fitzpatrick D.A."/>
            <person name="Lorenzo-Morales J."/>
            <person name="Bateman A."/>
            <person name="Chiu C.H."/>
            <person name="Tang P."/>
            <person name="Hegemann P."/>
            <person name="Fromm H."/>
            <person name="Raoult D."/>
            <person name="Greub G."/>
            <person name="Miranda-Saavedra D."/>
            <person name="Chen N."/>
            <person name="Nash P."/>
            <person name="Ginger M.L."/>
            <person name="Horn M."/>
            <person name="Schaap P."/>
            <person name="Caler L."/>
            <person name="Loftus B."/>
        </authorList>
    </citation>
    <scope>NUCLEOTIDE SEQUENCE [LARGE SCALE GENOMIC DNA]</scope>
    <source>
        <strain evidence="3 4">Neff</strain>
    </source>
</reference>
<evidence type="ECO:0000259" key="2">
    <source>
        <dbReference type="PROSITE" id="PS51186"/>
    </source>
</evidence>
<dbReference type="CDD" id="cd04301">
    <property type="entry name" value="NAT_SF"/>
    <property type="match status" value="1"/>
</dbReference>
<dbReference type="PANTHER" id="PTHR13947:SF37">
    <property type="entry name" value="LD18367P"/>
    <property type="match status" value="1"/>
</dbReference>
<feature type="domain" description="N-acetyltransferase" evidence="2">
    <location>
        <begin position="10"/>
        <end position="160"/>
    </location>
</feature>
<sequence length="164" mass="19000">MEVQPMQRTFSIRQYQPADHDRVVELFVQLDKYIEDSIADDLANVDKVYFNRTEGPKGNFWVITEQTEGGEVVQGMVGLEYKSDQDAELRRMSISKDARRQGLAKRLLDHLVAHAREQGFEKVVLTTGQHMPQANTMYSVYGFKKVKEDPIVVWYEYVIPKLSQ</sequence>
<keyword evidence="1 3" id="KW-0808">Transferase</keyword>